<comment type="caution">
    <text evidence="1">The sequence shown here is derived from an EMBL/GenBank/DDBJ whole genome shotgun (WGS) entry which is preliminary data.</text>
</comment>
<dbReference type="EMBL" id="JAPUUL010000600">
    <property type="protein sequence ID" value="KAJ8130029.1"/>
    <property type="molecule type" value="Genomic_DNA"/>
</dbReference>
<gene>
    <name evidence="1" type="ORF">O1611_g3597</name>
</gene>
<reference evidence="1" key="1">
    <citation type="submission" date="2022-12" db="EMBL/GenBank/DDBJ databases">
        <title>Genome Sequence of Lasiodiplodia mahajangana.</title>
        <authorList>
            <person name="Buettner E."/>
        </authorList>
    </citation>
    <scope>NUCLEOTIDE SEQUENCE</scope>
    <source>
        <strain evidence="1">VT137</strain>
    </source>
</reference>
<evidence type="ECO:0000313" key="2">
    <source>
        <dbReference type="Proteomes" id="UP001153332"/>
    </source>
</evidence>
<name>A0ACC2JRN2_9PEZI</name>
<evidence type="ECO:0000313" key="1">
    <source>
        <dbReference type="EMBL" id="KAJ8130029.1"/>
    </source>
</evidence>
<dbReference type="Proteomes" id="UP001153332">
    <property type="component" value="Unassembled WGS sequence"/>
</dbReference>
<sequence>MAPWPERWRKSSYQFWQYRHLGEPFRHYTEDELEERRPEWEALPLPLKRPFHPRGEIDSATEMEPHFPTASMGALNVDANLPEDADESVRAVRSARDKAMGWFSAVPNVTFLKTLGYGGNGIALKFKSQGESPFDFVVKIALHSNESKLDRAAHCVQAIPNSRLGMPDPQPFQFEIPPDDDSSDDGRSSGDDSIDVEPEAHRVRRTRRQMIEDDPIGMQQKSEDHRLRVGQAKEMLRRRTQELERRKRLQDIRARRGIVGRAIPRPSNFGPDIWDQGRRDMILLEFCENGDLQNLLYRLNDEDQVKDDKANIPNRVLWSFWFCLVRACVAMEFPPRKFHPKRKLEDPKPVDGNPAVDNVNLGKRVGHDLFEDIPPPRRRWRAKRRVHFDIDPQNIFITGIDVRAKDNEHKLVPRLKLADFGYTKIIKPRKRNCYYYNRRRTGKWGYFVPEQFCQDWDYIQTAEGRIVGPNGPEISEEPIAGNYGPATNVWQMALVMWQLMTRQSPPLPPQLQRKSGDHAMLPYNYGALILTDEEYDDIDIDLRRTVARCLAYDPRQRPDVRTLLSQARAGINKTLDESDEYIDEWIQAVIYDA</sequence>
<organism evidence="1 2">
    <name type="scientific">Lasiodiplodia mahajangana</name>
    <dbReference type="NCBI Taxonomy" id="1108764"/>
    <lineage>
        <taxon>Eukaryota</taxon>
        <taxon>Fungi</taxon>
        <taxon>Dikarya</taxon>
        <taxon>Ascomycota</taxon>
        <taxon>Pezizomycotina</taxon>
        <taxon>Dothideomycetes</taxon>
        <taxon>Dothideomycetes incertae sedis</taxon>
        <taxon>Botryosphaeriales</taxon>
        <taxon>Botryosphaeriaceae</taxon>
        <taxon>Lasiodiplodia</taxon>
    </lineage>
</organism>
<proteinExistence type="predicted"/>
<keyword evidence="2" id="KW-1185">Reference proteome</keyword>
<accession>A0ACC2JRN2</accession>
<protein>
    <submittedName>
        <fullName evidence="1">Uncharacterized protein</fullName>
    </submittedName>
</protein>